<dbReference type="SUPFAM" id="SSF48452">
    <property type="entry name" value="TPR-like"/>
    <property type="match status" value="1"/>
</dbReference>
<dbReference type="InterPro" id="IPR019734">
    <property type="entry name" value="TPR_rpt"/>
</dbReference>
<keyword evidence="3" id="KW-0201">Cytochrome c-type biogenesis</keyword>
<comment type="caution">
    <text evidence="9">The sequence shown here is derived from an EMBL/GenBank/DDBJ whole genome shotgun (WGS) entry which is preliminary data.</text>
</comment>
<dbReference type="GO" id="GO:0030313">
    <property type="term" value="C:cell envelope"/>
    <property type="evidence" value="ECO:0007669"/>
    <property type="project" value="UniProtKB-SubCell"/>
</dbReference>
<dbReference type="InterPro" id="IPR011990">
    <property type="entry name" value="TPR-like_helical_dom_sf"/>
</dbReference>
<gene>
    <name evidence="9" type="primary">ccmI</name>
    <name evidence="9" type="ORF">GHK24_06410</name>
</gene>
<dbReference type="SMART" id="SM00028">
    <property type="entry name" value="TPR"/>
    <property type="match status" value="2"/>
</dbReference>
<evidence type="ECO:0000256" key="5">
    <source>
        <dbReference type="PROSITE-ProRule" id="PRU00339"/>
    </source>
</evidence>
<evidence type="ECO:0000256" key="2">
    <source>
        <dbReference type="ARBA" id="ARBA00022737"/>
    </source>
</evidence>
<feature type="domain" description="Cytochrome c-type biogenesis protein H TPR" evidence="8">
    <location>
        <begin position="125"/>
        <end position="261"/>
    </location>
</feature>
<dbReference type="PROSITE" id="PS50005">
    <property type="entry name" value="TPR"/>
    <property type="match status" value="1"/>
</dbReference>
<dbReference type="InterPro" id="IPR056412">
    <property type="entry name" value="Ig_CycH"/>
</dbReference>
<dbReference type="Pfam" id="PF23892">
    <property type="entry name" value="Ig_CycH"/>
    <property type="match status" value="1"/>
</dbReference>
<feature type="region of interest" description="Disordered" evidence="6">
    <location>
        <begin position="282"/>
        <end position="312"/>
    </location>
</feature>
<keyword evidence="2" id="KW-0677">Repeat</keyword>
<dbReference type="PANTHER" id="PTHR47870:SF4">
    <property type="entry name" value="CYTOCHROME C-TYPE BIOGENESIS PROTEIN CYCH"/>
    <property type="match status" value="1"/>
</dbReference>
<evidence type="ECO:0000259" key="7">
    <source>
        <dbReference type="Pfam" id="PF23892"/>
    </source>
</evidence>
<dbReference type="Gene3D" id="1.25.40.10">
    <property type="entry name" value="Tetratricopeptide repeat domain"/>
    <property type="match status" value="1"/>
</dbReference>
<dbReference type="AlphaFoldDB" id="A0A6L5JVL5"/>
<proteinExistence type="predicted"/>
<dbReference type="PANTHER" id="PTHR47870">
    <property type="entry name" value="CYTOCHROME C-TYPE BIOGENESIS PROTEIN CCMH"/>
    <property type="match status" value="1"/>
</dbReference>
<evidence type="ECO:0000313" key="9">
    <source>
        <dbReference type="EMBL" id="MQY51403.1"/>
    </source>
</evidence>
<comment type="subcellular location">
    <subcellularLocation>
        <location evidence="1">Cell envelope</location>
    </subcellularLocation>
</comment>
<name>A0A6L5JVL5_RHOTE</name>
<evidence type="ECO:0000256" key="1">
    <source>
        <dbReference type="ARBA" id="ARBA00004196"/>
    </source>
</evidence>
<evidence type="ECO:0000256" key="6">
    <source>
        <dbReference type="SAM" id="MobiDB-lite"/>
    </source>
</evidence>
<dbReference type="InterPro" id="IPR056413">
    <property type="entry name" value="TPR_CcmH_CycH"/>
</dbReference>
<dbReference type="EMBL" id="WIXJ01000003">
    <property type="protein sequence ID" value="MQY51403.1"/>
    <property type="molecule type" value="Genomic_DNA"/>
</dbReference>
<dbReference type="OrthoDB" id="9776053at2"/>
<evidence type="ECO:0000313" key="10">
    <source>
        <dbReference type="Proteomes" id="UP000480275"/>
    </source>
</evidence>
<feature type="repeat" description="TPR" evidence="5">
    <location>
        <begin position="155"/>
        <end position="188"/>
    </location>
</feature>
<reference evidence="9 10" key="1">
    <citation type="submission" date="2019-10" db="EMBL/GenBank/DDBJ databases">
        <title>Whole-genome sequence of the purple nonsulfur photosynthetic bacterium Rhodocyclus tenuis.</title>
        <authorList>
            <person name="Kyndt J.A."/>
            <person name="Meyer T.E."/>
        </authorList>
    </citation>
    <scope>NUCLEOTIDE SEQUENCE [LARGE SCALE GENOMIC DNA]</scope>
    <source>
        <strain evidence="9 10">DSM 110</strain>
    </source>
</reference>
<accession>A0A6L5JVL5</accession>
<protein>
    <submittedName>
        <fullName evidence="9">C-type cytochrome biogenesis protein CcmI</fullName>
    </submittedName>
</protein>
<dbReference type="NCBIfam" id="TIGR03142">
    <property type="entry name" value="cytochro_ccmI"/>
    <property type="match status" value="1"/>
</dbReference>
<keyword evidence="4 5" id="KW-0802">TPR repeat</keyword>
<organism evidence="9 10">
    <name type="scientific">Rhodocyclus tenuis</name>
    <name type="common">Rhodospirillum tenue</name>
    <dbReference type="NCBI Taxonomy" id="1066"/>
    <lineage>
        <taxon>Bacteria</taxon>
        <taxon>Pseudomonadati</taxon>
        <taxon>Pseudomonadota</taxon>
        <taxon>Betaproteobacteria</taxon>
        <taxon>Rhodocyclales</taxon>
        <taxon>Rhodocyclaceae</taxon>
        <taxon>Rhodocyclus</taxon>
    </lineage>
</organism>
<evidence type="ECO:0000256" key="4">
    <source>
        <dbReference type="ARBA" id="ARBA00022803"/>
    </source>
</evidence>
<dbReference type="GO" id="GO:0005886">
    <property type="term" value="C:plasma membrane"/>
    <property type="evidence" value="ECO:0007669"/>
    <property type="project" value="TreeGrafter"/>
</dbReference>
<dbReference type="InterPro" id="IPR051263">
    <property type="entry name" value="C-type_cytochrome_biogenesis"/>
</dbReference>
<dbReference type="GO" id="GO:0017004">
    <property type="term" value="P:cytochrome complex assembly"/>
    <property type="evidence" value="ECO:0007669"/>
    <property type="project" value="UniProtKB-KW"/>
</dbReference>
<dbReference type="Proteomes" id="UP000480275">
    <property type="component" value="Unassembled WGS sequence"/>
</dbReference>
<evidence type="ECO:0000256" key="3">
    <source>
        <dbReference type="ARBA" id="ARBA00022748"/>
    </source>
</evidence>
<dbReference type="InterPro" id="IPR017560">
    <property type="entry name" value="Cyt_c_biogenesis_CcmI"/>
</dbReference>
<evidence type="ECO:0000259" key="8">
    <source>
        <dbReference type="Pfam" id="PF23914"/>
    </source>
</evidence>
<sequence>MTEFILLAAALLVAVLLILAIPLLRPRQRAASDASDRRSANLAILRDQLADLEQERSEGTLSAADFAQARSELQRRLLDETGTEEAPTAAAGGRKTALAILLAVPIATAAGYALLGEPRALDPQLTQPASRAGEQQVQALVETLAARLKDKPDDADGWVTLARSYKALGRFTEAAAAYSRASRLVDTSAPLLADYAETLAQIADGSLLGRPKELIEKALKLDPDEPQTLLLAGAIASEERRFEDAANYWQRLLTQIDPNAEEAKTLAAAVAKARAVAAAGASSAAPASSDAGKDKKATAPHAAGKDAQAGHGSVAGDVTLAPALAGRVKPDDVIFVFARAEDGERQPLAALRGKVSELPLHFRLDDAAALPGGRHISDVASVIVEARIARSGRAQSSSGDLYGRLKGVRTDGGTVHLVIDQIEP</sequence>
<dbReference type="Pfam" id="PF23914">
    <property type="entry name" value="TPR_CcmH_CycH"/>
    <property type="match status" value="1"/>
</dbReference>
<feature type="domain" description="Cytochrome c-type biogenesis protein H Ig-like" evidence="7">
    <location>
        <begin position="317"/>
        <end position="420"/>
    </location>
</feature>